<proteinExistence type="predicted"/>
<organism evidence="1 2">
    <name type="scientific">Colletotrichum spinosum</name>
    <dbReference type="NCBI Taxonomy" id="1347390"/>
    <lineage>
        <taxon>Eukaryota</taxon>
        <taxon>Fungi</taxon>
        <taxon>Dikarya</taxon>
        <taxon>Ascomycota</taxon>
        <taxon>Pezizomycotina</taxon>
        <taxon>Sordariomycetes</taxon>
        <taxon>Hypocreomycetidae</taxon>
        <taxon>Glomerellales</taxon>
        <taxon>Glomerellaceae</taxon>
        <taxon>Colletotrichum</taxon>
        <taxon>Colletotrichum orbiculare species complex</taxon>
    </lineage>
</organism>
<evidence type="ECO:0000313" key="1">
    <source>
        <dbReference type="EMBL" id="TDZ12711.1"/>
    </source>
</evidence>
<keyword evidence="2" id="KW-1185">Reference proteome</keyword>
<evidence type="ECO:0008006" key="3">
    <source>
        <dbReference type="Google" id="ProtNLM"/>
    </source>
</evidence>
<gene>
    <name evidence="1" type="ORF">C8035_v000170</name>
</gene>
<reference evidence="1 2" key="1">
    <citation type="submission" date="2018-11" db="EMBL/GenBank/DDBJ databases">
        <title>Genome sequence and assembly of Colletotrichum spinosum.</title>
        <authorList>
            <person name="Gan P."/>
            <person name="Shirasu K."/>
        </authorList>
    </citation>
    <scope>NUCLEOTIDE SEQUENCE [LARGE SCALE GENOMIC DNA]</scope>
    <source>
        <strain evidence="1 2">CBS 515.97</strain>
    </source>
</reference>
<accession>A0A4R8PX89</accession>
<dbReference type="Proteomes" id="UP000295083">
    <property type="component" value="Unassembled WGS sequence"/>
</dbReference>
<protein>
    <recommendedName>
        <fullName evidence="3">V-type c subunit family protein</fullName>
    </recommendedName>
</protein>
<sequence>MYSSRAFSRLSHTLRAPLPKRCHSTSSRLTVHGQGNSSKVSHHKAIAVTILLENIIPTNSQDSLLQTIRKGASQESRPDDNALIVLASRKYASWLQDSQFMSALLESFSMDAGSSSEVNVLAAAVDGLHPLHPLQDIPHGFSFYRGSQEIVLPNLWQGAQPKPARGAKQQASISFHLRSLNQTPSTTTCTLPLANTIFQNGLESTLLASRWGRAGPSSALELSHIAEQQTQDVNFSADFNGSQTTLEVPLVPITNPRKILAGLGNIIRQIEVDGKPTPASKELELAVDKLFARRTQEGHDFPPGPVGVWAVVVPPATTQVKDLERLQEWASRLDENSTADEEWKQALQTKGLVQGFFGNGARVYRILSGGGGWGKKQGLLSLDPETKYGPSEDDDLDSFIRSFASQHDGGAQEGVVAPGSYVQYFVSPPPTAKPAATTGEQLSLAFGTSESALAEDTAAAEGPSEWKLVPGHFGAVTSHGLFLGSHCTAGKPMESKLDAPDSWIGYSS</sequence>
<dbReference type="AlphaFoldDB" id="A0A4R8PX89"/>
<dbReference type="EMBL" id="QAPG01010715">
    <property type="protein sequence ID" value="TDZ12711.1"/>
    <property type="molecule type" value="Genomic_DNA"/>
</dbReference>
<comment type="caution">
    <text evidence="1">The sequence shown here is derived from an EMBL/GenBank/DDBJ whole genome shotgun (WGS) entry which is preliminary data.</text>
</comment>
<evidence type="ECO:0000313" key="2">
    <source>
        <dbReference type="Proteomes" id="UP000295083"/>
    </source>
</evidence>
<name>A0A4R8PX89_9PEZI</name>